<dbReference type="NCBIfam" id="TIGR02710">
    <property type="entry name" value="TIGR02710 family CRISPR-associated CARF protein"/>
    <property type="match status" value="1"/>
</dbReference>
<sequence>PLLGTPHANALRRAAQGRYDFAALFRYRCLELISQHRLASYGLLANAPQFDVLADKAQVSERFQQQQRDVGRTAVRGLGKLRVVGMFDGYMLLAALDDPLVREFPIRQIEERSQARNTSVLAHGYRLIGEAEYVQFAAVVDAVLDRLFGAVLGQPRAVWEQDATFVAL</sequence>
<evidence type="ECO:0000313" key="2">
    <source>
        <dbReference type="Proteomes" id="UP000050509"/>
    </source>
</evidence>
<dbReference type="AlphaFoldDB" id="A0A0P9CXX7"/>
<dbReference type="InterPro" id="IPR014082">
    <property type="entry name" value="CRISPR-assoc_prot_Cas02710"/>
</dbReference>
<evidence type="ECO:0000313" key="1">
    <source>
        <dbReference type="EMBL" id="KPV47881.1"/>
    </source>
</evidence>
<name>A0A0P9CXX7_9CHLR</name>
<feature type="non-terminal residue" evidence="1">
    <location>
        <position position="1"/>
    </location>
</feature>
<proteinExistence type="predicted"/>
<keyword evidence="2" id="KW-1185">Reference proteome</keyword>
<accession>A0A0P9CXX7</accession>
<dbReference type="EMBL" id="LJCR01003143">
    <property type="protein sequence ID" value="KPV47881.1"/>
    <property type="molecule type" value="Genomic_DNA"/>
</dbReference>
<dbReference type="Proteomes" id="UP000050509">
    <property type="component" value="Unassembled WGS sequence"/>
</dbReference>
<dbReference type="Pfam" id="PF09670">
    <property type="entry name" value="Cas_Cas02710"/>
    <property type="match status" value="1"/>
</dbReference>
<protein>
    <submittedName>
        <fullName evidence="1">Uncharacterized protein</fullName>
    </submittedName>
</protein>
<organism evidence="1 2">
    <name type="scientific">Kouleothrix aurantiaca</name>
    <dbReference type="NCBI Taxonomy" id="186479"/>
    <lineage>
        <taxon>Bacteria</taxon>
        <taxon>Bacillati</taxon>
        <taxon>Chloroflexota</taxon>
        <taxon>Chloroflexia</taxon>
        <taxon>Chloroflexales</taxon>
        <taxon>Roseiflexineae</taxon>
        <taxon>Roseiflexaceae</taxon>
        <taxon>Kouleothrix</taxon>
    </lineage>
</organism>
<gene>
    <name evidence="1" type="ORF">SE17_41070</name>
</gene>
<reference evidence="1 2" key="1">
    <citation type="submission" date="2015-09" db="EMBL/GenBank/DDBJ databases">
        <title>Draft genome sequence of Kouleothrix aurantiaca JCM 19913.</title>
        <authorList>
            <person name="Hemp J."/>
        </authorList>
    </citation>
    <scope>NUCLEOTIDE SEQUENCE [LARGE SCALE GENOMIC DNA]</scope>
    <source>
        <strain evidence="1 2">COM-B</strain>
    </source>
</reference>
<comment type="caution">
    <text evidence="1">The sequence shown here is derived from an EMBL/GenBank/DDBJ whole genome shotgun (WGS) entry which is preliminary data.</text>
</comment>